<dbReference type="Gene3D" id="3.40.50.10490">
    <property type="entry name" value="Glucose-6-phosphate isomerase like protein, domain 1"/>
    <property type="match status" value="1"/>
</dbReference>
<dbReference type="InterPro" id="IPR047640">
    <property type="entry name" value="RpiR-like"/>
</dbReference>
<dbReference type="Gene3D" id="1.10.10.10">
    <property type="entry name" value="Winged helix-like DNA-binding domain superfamily/Winged helix DNA-binding domain"/>
    <property type="match status" value="1"/>
</dbReference>
<dbReference type="GO" id="GO:0097367">
    <property type="term" value="F:carbohydrate derivative binding"/>
    <property type="evidence" value="ECO:0007669"/>
    <property type="project" value="InterPro"/>
</dbReference>
<protein>
    <submittedName>
        <fullName evidence="6">SIS domain-containing protein</fullName>
    </submittedName>
</protein>
<evidence type="ECO:0000256" key="2">
    <source>
        <dbReference type="ARBA" id="ARBA00023125"/>
    </source>
</evidence>
<feature type="domain" description="SIS" evidence="5">
    <location>
        <begin position="128"/>
        <end position="267"/>
    </location>
</feature>
<dbReference type="InterPro" id="IPR001347">
    <property type="entry name" value="SIS_dom"/>
</dbReference>
<keyword evidence="1" id="KW-0805">Transcription regulation</keyword>
<reference evidence="6 7" key="1">
    <citation type="submission" date="2018-09" db="EMBL/GenBank/DDBJ databases">
        <authorList>
            <person name="Zhu H."/>
        </authorList>
    </citation>
    <scope>NUCLEOTIDE SEQUENCE [LARGE SCALE GENOMIC DNA]</scope>
    <source>
        <strain evidence="6 7">K2W22B-5</strain>
    </source>
</reference>
<dbReference type="InterPro" id="IPR000281">
    <property type="entry name" value="HTH_RpiR"/>
</dbReference>
<dbReference type="SUPFAM" id="SSF46689">
    <property type="entry name" value="Homeodomain-like"/>
    <property type="match status" value="1"/>
</dbReference>
<evidence type="ECO:0000256" key="1">
    <source>
        <dbReference type="ARBA" id="ARBA00023015"/>
    </source>
</evidence>
<dbReference type="RefSeq" id="WP_119832884.1">
    <property type="nucleotide sequence ID" value="NZ_QYUL01000003.1"/>
</dbReference>
<dbReference type="InterPro" id="IPR046348">
    <property type="entry name" value="SIS_dom_sf"/>
</dbReference>
<dbReference type="SUPFAM" id="SSF53697">
    <property type="entry name" value="SIS domain"/>
    <property type="match status" value="1"/>
</dbReference>
<dbReference type="Pfam" id="PF01380">
    <property type="entry name" value="SIS"/>
    <property type="match status" value="1"/>
</dbReference>
<dbReference type="PROSITE" id="PS51464">
    <property type="entry name" value="SIS"/>
    <property type="match status" value="1"/>
</dbReference>
<proteinExistence type="predicted"/>
<keyword evidence="2" id="KW-0238">DNA-binding</keyword>
<dbReference type="AlphaFoldDB" id="A0A418VSF9"/>
<evidence type="ECO:0000256" key="3">
    <source>
        <dbReference type="ARBA" id="ARBA00023163"/>
    </source>
</evidence>
<feature type="domain" description="HTH rpiR-type" evidence="4">
    <location>
        <begin position="1"/>
        <end position="75"/>
    </location>
</feature>
<dbReference type="Proteomes" id="UP000283458">
    <property type="component" value="Unassembled WGS sequence"/>
</dbReference>
<dbReference type="GO" id="GO:0003677">
    <property type="term" value="F:DNA binding"/>
    <property type="evidence" value="ECO:0007669"/>
    <property type="project" value="UniProtKB-KW"/>
</dbReference>
<dbReference type="PANTHER" id="PTHR30514">
    <property type="entry name" value="GLUCOKINASE"/>
    <property type="match status" value="1"/>
</dbReference>
<dbReference type="GO" id="GO:1901135">
    <property type="term" value="P:carbohydrate derivative metabolic process"/>
    <property type="evidence" value="ECO:0007669"/>
    <property type="project" value="InterPro"/>
</dbReference>
<dbReference type="GO" id="GO:0003700">
    <property type="term" value="F:DNA-binding transcription factor activity"/>
    <property type="evidence" value="ECO:0007669"/>
    <property type="project" value="InterPro"/>
</dbReference>
<keyword evidence="7" id="KW-1185">Reference proteome</keyword>
<accession>A0A418VSF9</accession>
<gene>
    <name evidence="6" type="ORF">D3877_21875</name>
</gene>
<name>A0A418VSF9_9PROT</name>
<sequence length="306" mass="31568">MLASLHASLPHLRRAELAVAQVVLAAPDAVVGDSIAQLAAKAEVSEPTVVRFCRAVGFAGFQDFKLRLAQHLAASAARAQVADGALALVRDLSPDDSVSSAAEKVMNRSIDALVRLRDTLDATALERAARRLTQAGRVEIVGVGASGSVAIDAHHKLFRLLPSVAASSDAHLQTMAAATLGPNDVLLTISKTGTSAEILDAATIARDGGACVIAITSARAPLAALADLLLAVEVDEDTAVHTPMASRLAQLALVDALTVAVGLLSPPETNQRLARIKAALRGRHRMAVVPPAAQPLANLLPAKDAP</sequence>
<dbReference type="Pfam" id="PF01418">
    <property type="entry name" value="HTH_6"/>
    <property type="match status" value="1"/>
</dbReference>
<evidence type="ECO:0000259" key="4">
    <source>
        <dbReference type="PROSITE" id="PS51071"/>
    </source>
</evidence>
<dbReference type="PANTHER" id="PTHR30514:SF1">
    <property type="entry name" value="HTH-TYPE TRANSCRIPTIONAL REGULATOR HEXR-RELATED"/>
    <property type="match status" value="1"/>
</dbReference>
<dbReference type="CDD" id="cd05013">
    <property type="entry name" value="SIS_RpiR"/>
    <property type="match status" value="1"/>
</dbReference>
<comment type="caution">
    <text evidence="6">The sequence shown here is derived from an EMBL/GenBank/DDBJ whole genome shotgun (WGS) entry which is preliminary data.</text>
</comment>
<keyword evidence="3" id="KW-0804">Transcription</keyword>
<evidence type="ECO:0000313" key="6">
    <source>
        <dbReference type="EMBL" id="RJF79425.1"/>
    </source>
</evidence>
<evidence type="ECO:0000259" key="5">
    <source>
        <dbReference type="PROSITE" id="PS51464"/>
    </source>
</evidence>
<dbReference type="OrthoDB" id="8582409at2"/>
<evidence type="ECO:0000313" key="7">
    <source>
        <dbReference type="Proteomes" id="UP000283458"/>
    </source>
</evidence>
<dbReference type="InterPro" id="IPR036388">
    <property type="entry name" value="WH-like_DNA-bd_sf"/>
</dbReference>
<dbReference type="InterPro" id="IPR035472">
    <property type="entry name" value="RpiR-like_SIS"/>
</dbReference>
<organism evidence="6 7">
    <name type="scientific">Azospirillum cavernae</name>
    <dbReference type="NCBI Taxonomy" id="2320860"/>
    <lineage>
        <taxon>Bacteria</taxon>
        <taxon>Pseudomonadati</taxon>
        <taxon>Pseudomonadota</taxon>
        <taxon>Alphaproteobacteria</taxon>
        <taxon>Rhodospirillales</taxon>
        <taxon>Azospirillaceae</taxon>
        <taxon>Azospirillum</taxon>
    </lineage>
</organism>
<dbReference type="PROSITE" id="PS51071">
    <property type="entry name" value="HTH_RPIR"/>
    <property type="match status" value="1"/>
</dbReference>
<dbReference type="InterPro" id="IPR009057">
    <property type="entry name" value="Homeodomain-like_sf"/>
</dbReference>
<dbReference type="EMBL" id="QYUL01000003">
    <property type="protein sequence ID" value="RJF79425.1"/>
    <property type="molecule type" value="Genomic_DNA"/>
</dbReference>